<feature type="compositionally biased region" description="Gly residues" evidence="1">
    <location>
        <begin position="301"/>
        <end position="310"/>
    </location>
</feature>
<evidence type="ECO:0000313" key="3">
    <source>
        <dbReference type="Proteomes" id="UP000823388"/>
    </source>
</evidence>
<feature type="compositionally biased region" description="Low complexity" evidence="1">
    <location>
        <begin position="107"/>
        <end position="132"/>
    </location>
</feature>
<dbReference type="EMBL" id="CM029045">
    <property type="protein sequence ID" value="KAG2600365.1"/>
    <property type="molecule type" value="Genomic_DNA"/>
</dbReference>
<proteinExistence type="predicted"/>
<accession>A0A8T0STG1</accession>
<evidence type="ECO:0000256" key="1">
    <source>
        <dbReference type="SAM" id="MobiDB-lite"/>
    </source>
</evidence>
<feature type="region of interest" description="Disordered" evidence="1">
    <location>
        <begin position="1"/>
        <end position="174"/>
    </location>
</feature>
<sequence>MASLSPHRSSPRRPLPPPCPRRPPAHFLLPRRRPQPPPSPAPLLVQPLLPSPLHCPSPSLLVPSCSDEAGIQGPSPYPWRGGGGPRGRAVKARHGRSAFVSAEEQGPAMAAARGRPPSPSSLSLSLSPCSHPRSLRRPPSLPAPPPAVAPSLPARPPALASPSPPPTRTTEVGAGAARAARALVLLSPSSSALLRSAALARPPLPTGSLLPAAAPSLCRRLTTLDGSGQRRRHRVAVWHQPRARAVSGTDRCSTRAGAAGGRRRCCPPPGAACSRSTDVDTSRAHGAGSPDVPPQRSEGGCDQGVDGGGRWAAPDGSTARTLMAVTTIVCPTHKEAVAL</sequence>
<dbReference type="AlphaFoldDB" id="A0A8T0STG1"/>
<keyword evidence="3" id="KW-1185">Reference proteome</keyword>
<name>A0A8T0STG1_PANVG</name>
<feature type="compositionally biased region" description="Low complexity" evidence="1">
    <location>
        <begin position="56"/>
        <end position="66"/>
    </location>
</feature>
<organism evidence="2 3">
    <name type="scientific">Panicum virgatum</name>
    <name type="common">Blackwell switchgrass</name>
    <dbReference type="NCBI Taxonomy" id="38727"/>
    <lineage>
        <taxon>Eukaryota</taxon>
        <taxon>Viridiplantae</taxon>
        <taxon>Streptophyta</taxon>
        <taxon>Embryophyta</taxon>
        <taxon>Tracheophyta</taxon>
        <taxon>Spermatophyta</taxon>
        <taxon>Magnoliopsida</taxon>
        <taxon>Liliopsida</taxon>
        <taxon>Poales</taxon>
        <taxon>Poaceae</taxon>
        <taxon>PACMAD clade</taxon>
        <taxon>Panicoideae</taxon>
        <taxon>Panicodae</taxon>
        <taxon>Paniceae</taxon>
        <taxon>Panicinae</taxon>
        <taxon>Panicum</taxon>
        <taxon>Panicum sect. Hiantes</taxon>
    </lineage>
</organism>
<protein>
    <submittedName>
        <fullName evidence="2">Uncharacterized protein</fullName>
    </submittedName>
</protein>
<gene>
    <name evidence="2" type="ORF">PVAP13_5KG466421</name>
</gene>
<evidence type="ECO:0000313" key="2">
    <source>
        <dbReference type="EMBL" id="KAG2600365.1"/>
    </source>
</evidence>
<feature type="region of interest" description="Disordered" evidence="1">
    <location>
        <begin position="249"/>
        <end position="315"/>
    </location>
</feature>
<feature type="compositionally biased region" description="Pro residues" evidence="1">
    <location>
        <begin position="139"/>
        <end position="156"/>
    </location>
</feature>
<dbReference type="Proteomes" id="UP000823388">
    <property type="component" value="Chromosome 5K"/>
</dbReference>
<feature type="compositionally biased region" description="Pro residues" evidence="1">
    <location>
        <begin position="13"/>
        <end position="22"/>
    </location>
</feature>
<reference evidence="2" key="1">
    <citation type="submission" date="2020-05" db="EMBL/GenBank/DDBJ databases">
        <title>WGS assembly of Panicum virgatum.</title>
        <authorList>
            <person name="Lovell J.T."/>
            <person name="Jenkins J."/>
            <person name="Shu S."/>
            <person name="Juenger T.E."/>
            <person name="Schmutz J."/>
        </authorList>
    </citation>
    <scope>NUCLEOTIDE SEQUENCE</scope>
    <source>
        <strain evidence="2">AP13</strain>
    </source>
</reference>
<comment type="caution">
    <text evidence="2">The sequence shown here is derived from an EMBL/GenBank/DDBJ whole genome shotgun (WGS) entry which is preliminary data.</text>
</comment>